<dbReference type="InterPro" id="IPR012132">
    <property type="entry name" value="GMC_OxRdtase"/>
</dbReference>
<dbReference type="EMBL" id="ML210206">
    <property type="protein sequence ID" value="TFK24118.1"/>
    <property type="molecule type" value="Genomic_DNA"/>
</dbReference>
<comment type="catalytic activity">
    <reaction evidence="14">
        <text>a pyranoside + acceptor = a pyranosid-3,4-diulose + reduced acceptor.</text>
        <dbReference type="EC" id="1.1.99.29"/>
    </reaction>
</comment>
<dbReference type="InterPro" id="IPR007867">
    <property type="entry name" value="GMC_OxRtase_C"/>
</dbReference>
<comment type="function">
    <text evidence="9">Catalyzes the single-oxidation or sequential double oxidation reaction of carbohydrates primarily at carbon-2 and/or carbon-3 with the concomitant reduction of the flavin. The enzyme exhibits a broad sugar substrate specificity, oxidizing different aldopyranoses to the corresponding C-1, C-2, C-3 or C-1,2, C-2,3 and C-3,4 (di)dehydro sugars with substrate-specific regioselectivity. Accepts only a narrow range of electron acceptors such as substituted benzoquinones and complexed metal ions and reacts extremely slowly with O(2) as acceptor. May play a role in the natural recycling of plant matter by oxidizing all major monosaccharides in lignocellulose and by reducing quinone compounds or reactive radical species generated during lignin depolymerization.</text>
</comment>
<evidence type="ECO:0000256" key="5">
    <source>
        <dbReference type="ARBA" id="ARBA00013177"/>
    </source>
</evidence>
<dbReference type="GO" id="GO:0050660">
    <property type="term" value="F:flavin adenine dinucleotide binding"/>
    <property type="evidence" value="ECO:0007669"/>
    <property type="project" value="InterPro"/>
</dbReference>
<organism evidence="18 19">
    <name type="scientific">Coprinopsis marcescibilis</name>
    <name type="common">Agaric fungus</name>
    <name type="synonym">Psathyrella marcescibilis</name>
    <dbReference type="NCBI Taxonomy" id="230819"/>
    <lineage>
        <taxon>Eukaryota</taxon>
        <taxon>Fungi</taxon>
        <taxon>Dikarya</taxon>
        <taxon>Basidiomycota</taxon>
        <taxon>Agaricomycotina</taxon>
        <taxon>Agaricomycetes</taxon>
        <taxon>Agaricomycetidae</taxon>
        <taxon>Agaricales</taxon>
        <taxon>Agaricineae</taxon>
        <taxon>Psathyrellaceae</taxon>
        <taxon>Coprinopsis</taxon>
    </lineage>
</organism>
<sequence length="601" mass="64882">MLSRLSIALGAALLTFLTHSAFAILEDDLGALPQVDYDFIIIGGGTAGSVLANRLTENPRFNVLVIEAGPTNEGVLNSMIPANAFFLQGSQYDWNLTTVPQIGLKNRIERVPRGHLLGGSSSINGMFYTRGSAEDYDRWARVTGDPGWSWEELLPYIFKTEKWSVPSDHHNTTGEYNPDFHSIDGITSVSLTGVPQAADAKILQASAELGGEFAFDIDMNDGTPMGLGWLQSTIGNGTRSSAGASYLGPKYINRTNLHVLVNHRATRILESTVGNTTPVLRSVSFVKNNITIGRVHQLTASKEVLLCAGTYLSPHLLMLSGIGDTTELKNVGIRPLVDLPSVGKNLSDHPTFFTAWNLGINGTIDPQSNQTLQSEQLALWNTDRSGMLSSLGVNFLAWTRLPDDWFGWKTFSDPSSGRNSPHLEFVLVGGGLYPVPGPFMSMNPVLSNPHSRGTVSLRSNRPLDPPLIDLGMLTSEFDVLALREGVKTSQRFLAASAFADYKLTLAGPLGQARTDAEIDDAIRTMAGTGQHPTGTAAMSHVNATYGVVNPDLKVKQVSGLRVIDASVMPFIPVGHTQAAVYAIAERAADLIKASWPDDDEE</sequence>
<comment type="subunit">
    <text evidence="4">Monomer.</text>
</comment>
<accession>A0A5C3L7A1</accession>
<dbReference type="Proteomes" id="UP000307440">
    <property type="component" value="Unassembled WGS sequence"/>
</dbReference>
<keyword evidence="6" id="KW-0964">Secreted</keyword>
<keyword evidence="8" id="KW-0274">FAD</keyword>
<dbReference type="InterPro" id="IPR036188">
    <property type="entry name" value="FAD/NAD-bd_sf"/>
</dbReference>
<comment type="catalytic activity">
    <reaction evidence="13">
        <text>a pyranoside + acceptor = a pyranosid-3-ulose + reduced acceptor.</text>
        <dbReference type="EC" id="1.1.99.29"/>
    </reaction>
</comment>
<keyword evidence="16" id="KW-0732">Signal</keyword>
<dbReference type="PIRSF" id="PIRSF000137">
    <property type="entry name" value="Alcohol_oxidase"/>
    <property type="match status" value="1"/>
</dbReference>
<feature type="active site" description="Proton donor" evidence="15">
    <location>
        <position position="531"/>
    </location>
</feature>
<evidence type="ECO:0000256" key="9">
    <source>
        <dbReference type="ARBA" id="ARBA00024699"/>
    </source>
</evidence>
<evidence type="ECO:0000256" key="2">
    <source>
        <dbReference type="ARBA" id="ARBA00004613"/>
    </source>
</evidence>
<dbReference type="PANTHER" id="PTHR11552:SF147">
    <property type="entry name" value="CHOLINE DEHYDROGENASE, MITOCHONDRIAL"/>
    <property type="match status" value="1"/>
</dbReference>
<dbReference type="SUPFAM" id="SSF51905">
    <property type="entry name" value="FAD/NAD(P)-binding domain"/>
    <property type="match status" value="1"/>
</dbReference>
<comment type="catalytic activity">
    <reaction evidence="12">
        <text>pyranose + acceptor = pyranos-3-ulose + reduced acceptor.</text>
        <dbReference type="EC" id="1.1.99.29"/>
    </reaction>
</comment>
<dbReference type="Gene3D" id="3.30.560.10">
    <property type="entry name" value="Glucose Oxidase, domain 3"/>
    <property type="match status" value="1"/>
</dbReference>
<keyword evidence="7" id="KW-0285">Flavoprotein</keyword>
<proteinExistence type="inferred from homology"/>
<evidence type="ECO:0000256" key="13">
    <source>
        <dbReference type="ARBA" id="ARBA00034050"/>
    </source>
</evidence>
<comment type="catalytic activity">
    <reaction evidence="10">
        <text>pyranose + acceptor = pyranos-2-ulose + reduced acceptor.</text>
        <dbReference type="EC" id="1.1.99.29"/>
    </reaction>
</comment>
<reference evidence="18 19" key="1">
    <citation type="journal article" date="2019" name="Nat. Ecol. Evol.">
        <title>Megaphylogeny resolves global patterns of mushroom evolution.</title>
        <authorList>
            <person name="Varga T."/>
            <person name="Krizsan K."/>
            <person name="Foldi C."/>
            <person name="Dima B."/>
            <person name="Sanchez-Garcia M."/>
            <person name="Sanchez-Ramirez S."/>
            <person name="Szollosi G.J."/>
            <person name="Szarkandi J.G."/>
            <person name="Papp V."/>
            <person name="Albert L."/>
            <person name="Andreopoulos W."/>
            <person name="Angelini C."/>
            <person name="Antonin V."/>
            <person name="Barry K.W."/>
            <person name="Bougher N.L."/>
            <person name="Buchanan P."/>
            <person name="Buyck B."/>
            <person name="Bense V."/>
            <person name="Catcheside P."/>
            <person name="Chovatia M."/>
            <person name="Cooper J."/>
            <person name="Damon W."/>
            <person name="Desjardin D."/>
            <person name="Finy P."/>
            <person name="Geml J."/>
            <person name="Haridas S."/>
            <person name="Hughes K."/>
            <person name="Justo A."/>
            <person name="Karasinski D."/>
            <person name="Kautmanova I."/>
            <person name="Kiss B."/>
            <person name="Kocsube S."/>
            <person name="Kotiranta H."/>
            <person name="LaButti K.M."/>
            <person name="Lechner B.E."/>
            <person name="Liimatainen K."/>
            <person name="Lipzen A."/>
            <person name="Lukacs Z."/>
            <person name="Mihaltcheva S."/>
            <person name="Morgado L.N."/>
            <person name="Niskanen T."/>
            <person name="Noordeloos M.E."/>
            <person name="Ohm R.A."/>
            <person name="Ortiz-Santana B."/>
            <person name="Ovrebo C."/>
            <person name="Racz N."/>
            <person name="Riley R."/>
            <person name="Savchenko A."/>
            <person name="Shiryaev A."/>
            <person name="Soop K."/>
            <person name="Spirin V."/>
            <person name="Szebenyi C."/>
            <person name="Tomsovsky M."/>
            <person name="Tulloss R.E."/>
            <person name="Uehling J."/>
            <person name="Grigoriev I.V."/>
            <person name="Vagvolgyi C."/>
            <person name="Papp T."/>
            <person name="Martin F.M."/>
            <person name="Miettinen O."/>
            <person name="Hibbett D.S."/>
            <person name="Nagy L.G."/>
        </authorList>
    </citation>
    <scope>NUCLEOTIDE SEQUENCE [LARGE SCALE GENOMIC DNA]</scope>
    <source>
        <strain evidence="18 19">CBS 121175</strain>
    </source>
</reference>
<dbReference type="GO" id="GO:0033718">
    <property type="term" value="F:pyranose dehydrogenase (acceptor) activity"/>
    <property type="evidence" value="ECO:0007669"/>
    <property type="project" value="UniProtKB-EC"/>
</dbReference>
<evidence type="ECO:0000259" key="17">
    <source>
        <dbReference type="PROSITE" id="PS00624"/>
    </source>
</evidence>
<feature type="active site" description="Proton acceptor" evidence="15">
    <location>
        <position position="575"/>
    </location>
</feature>
<comment type="similarity">
    <text evidence="3">Belongs to the GMC oxidoreductase family.</text>
</comment>
<evidence type="ECO:0000256" key="10">
    <source>
        <dbReference type="ARBA" id="ARBA00033986"/>
    </source>
</evidence>
<dbReference type="SUPFAM" id="SSF54373">
    <property type="entry name" value="FAD-linked reductases, C-terminal domain"/>
    <property type="match status" value="1"/>
</dbReference>
<comment type="catalytic activity">
    <reaction evidence="11">
        <text>pyranose + acceptor = pyranos-2,3-diulose + reduced acceptor.</text>
        <dbReference type="EC" id="1.1.99.29"/>
    </reaction>
</comment>
<dbReference type="Pfam" id="PF00732">
    <property type="entry name" value="GMC_oxred_N"/>
    <property type="match status" value="1"/>
</dbReference>
<dbReference type="PROSITE" id="PS00624">
    <property type="entry name" value="GMC_OXRED_2"/>
    <property type="match status" value="1"/>
</dbReference>
<keyword evidence="19" id="KW-1185">Reference proteome</keyword>
<protein>
    <recommendedName>
        <fullName evidence="5">pyranose dehydrogenase (acceptor)</fullName>
        <ecNumber evidence="5">1.1.99.29</ecNumber>
    </recommendedName>
</protein>
<feature type="domain" description="Glucose-methanol-choline oxidoreductase N-terminal" evidence="17">
    <location>
        <begin position="309"/>
        <end position="323"/>
    </location>
</feature>
<evidence type="ECO:0000256" key="6">
    <source>
        <dbReference type="ARBA" id="ARBA00022525"/>
    </source>
</evidence>
<comment type="subcellular location">
    <subcellularLocation>
        <location evidence="2">Secreted</location>
    </subcellularLocation>
</comment>
<evidence type="ECO:0000256" key="3">
    <source>
        <dbReference type="ARBA" id="ARBA00010790"/>
    </source>
</evidence>
<dbReference type="AlphaFoldDB" id="A0A5C3L7A1"/>
<evidence type="ECO:0000313" key="19">
    <source>
        <dbReference type="Proteomes" id="UP000307440"/>
    </source>
</evidence>
<evidence type="ECO:0000256" key="11">
    <source>
        <dbReference type="ARBA" id="ARBA00034010"/>
    </source>
</evidence>
<dbReference type="STRING" id="230819.A0A5C3L7A1"/>
<evidence type="ECO:0000256" key="14">
    <source>
        <dbReference type="ARBA" id="ARBA00034059"/>
    </source>
</evidence>
<dbReference type="PANTHER" id="PTHR11552">
    <property type="entry name" value="GLUCOSE-METHANOL-CHOLINE GMC OXIDOREDUCTASE"/>
    <property type="match status" value="1"/>
</dbReference>
<gene>
    <name evidence="18" type="ORF">FA15DRAFT_742809</name>
</gene>
<dbReference type="Gene3D" id="3.50.50.60">
    <property type="entry name" value="FAD/NAD(P)-binding domain"/>
    <property type="match status" value="1"/>
</dbReference>
<dbReference type="OrthoDB" id="269227at2759"/>
<name>A0A5C3L7A1_COPMA</name>
<dbReference type="Pfam" id="PF05199">
    <property type="entry name" value="GMC_oxred_C"/>
    <property type="match status" value="1"/>
</dbReference>
<dbReference type="InterPro" id="IPR000172">
    <property type="entry name" value="GMC_OxRdtase_N"/>
</dbReference>
<evidence type="ECO:0000256" key="4">
    <source>
        <dbReference type="ARBA" id="ARBA00011245"/>
    </source>
</evidence>
<evidence type="ECO:0000313" key="18">
    <source>
        <dbReference type="EMBL" id="TFK24118.1"/>
    </source>
</evidence>
<dbReference type="GO" id="GO:0005576">
    <property type="term" value="C:extracellular region"/>
    <property type="evidence" value="ECO:0007669"/>
    <property type="project" value="UniProtKB-SubCell"/>
</dbReference>
<dbReference type="EC" id="1.1.99.29" evidence="5"/>
<evidence type="ECO:0000256" key="15">
    <source>
        <dbReference type="PIRSR" id="PIRSR000137-1"/>
    </source>
</evidence>
<comment type="cofactor">
    <cofactor evidence="1">
        <name>FAD</name>
        <dbReference type="ChEBI" id="CHEBI:57692"/>
    </cofactor>
</comment>
<evidence type="ECO:0000256" key="16">
    <source>
        <dbReference type="SAM" id="SignalP"/>
    </source>
</evidence>
<evidence type="ECO:0000256" key="8">
    <source>
        <dbReference type="ARBA" id="ARBA00022827"/>
    </source>
</evidence>
<evidence type="ECO:0000256" key="7">
    <source>
        <dbReference type="ARBA" id="ARBA00022630"/>
    </source>
</evidence>
<evidence type="ECO:0000256" key="12">
    <source>
        <dbReference type="ARBA" id="ARBA00034029"/>
    </source>
</evidence>
<evidence type="ECO:0000256" key="1">
    <source>
        <dbReference type="ARBA" id="ARBA00001974"/>
    </source>
</evidence>
<feature type="signal peptide" evidence="16">
    <location>
        <begin position="1"/>
        <end position="23"/>
    </location>
</feature>
<feature type="chain" id="PRO_5022950476" description="pyranose dehydrogenase (acceptor)" evidence="16">
    <location>
        <begin position="24"/>
        <end position="601"/>
    </location>
</feature>